<sequence>MMPKYLQMHISRLILVFHCKSAFLPMTDRTERS</sequence>
<reference evidence="1" key="1">
    <citation type="submission" date="2020-11" db="EMBL/GenBank/DDBJ databases">
        <authorList>
            <person name="Koelle M."/>
            <person name="Horta M.A.C."/>
            <person name="Nowrousian M."/>
            <person name="Ohm R.A."/>
            <person name="Benz P."/>
            <person name="Pilgard A."/>
        </authorList>
    </citation>
    <scope>NUCLEOTIDE SEQUENCE</scope>
    <source>
        <strain evidence="1">FPRL280</strain>
    </source>
</reference>
<accession>A0A8H7NW12</accession>
<comment type="caution">
    <text evidence="1">The sequence shown here is derived from an EMBL/GenBank/DDBJ whole genome shotgun (WGS) entry which is preliminary data.</text>
</comment>
<dbReference type="EMBL" id="JADOXO010000308">
    <property type="protein sequence ID" value="KAF9806860.1"/>
    <property type="molecule type" value="Genomic_DNA"/>
</dbReference>
<evidence type="ECO:0000313" key="2">
    <source>
        <dbReference type="Proteomes" id="UP000639403"/>
    </source>
</evidence>
<protein>
    <submittedName>
        <fullName evidence="1">Uncharacterized protein</fullName>
    </submittedName>
</protein>
<proteinExistence type="predicted"/>
<reference evidence="1" key="2">
    <citation type="journal article" name="Front. Microbiol.">
        <title>Degradative Capacity of Two Strains of Rhodonia placenta: From Phenotype to Genotype.</title>
        <authorList>
            <person name="Kolle M."/>
            <person name="Horta M.A.C."/>
            <person name="Nowrousian M."/>
            <person name="Ohm R.A."/>
            <person name="Benz J.P."/>
            <person name="Pilgard A."/>
        </authorList>
    </citation>
    <scope>NUCLEOTIDE SEQUENCE</scope>
    <source>
        <strain evidence="1">FPRL280</strain>
    </source>
</reference>
<evidence type="ECO:0000313" key="1">
    <source>
        <dbReference type="EMBL" id="KAF9806860.1"/>
    </source>
</evidence>
<gene>
    <name evidence="1" type="ORF">IEO21_08507</name>
</gene>
<dbReference type="Proteomes" id="UP000639403">
    <property type="component" value="Unassembled WGS sequence"/>
</dbReference>
<name>A0A8H7NW12_9APHY</name>
<organism evidence="1 2">
    <name type="scientific">Rhodonia placenta</name>
    <dbReference type="NCBI Taxonomy" id="104341"/>
    <lineage>
        <taxon>Eukaryota</taxon>
        <taxon>Fungi</taxon>
        <taxon>Dikarya</taxon>
        <taxon>Basidiomycota</taxon>
        <taxon>Agaricomycotina</taxon>
        <taxon>Agaricomycetes</taxon>
        <taxon>Polyporales</taxon>
        <taxon>Adustoporiaceae</taxon>
        <taxon>Rhodonia</taxon>
    </lineage>
</organism>
<dbReference type="AlphaFoldDB" id="A0A8H7NW12"/>